<protein>
    <submittedName>
        <fullName evidence="1">Uncharacterized protein</fullName>
    </submittedName>
</protein>
<keyword evidence="2" id="KW-1185">Reference proteome</keyword>
<dbReference type="Proteomes" id="UP000242763">
    <property type="component" value="Unassembled WGS sequence"/>
</dbReference>
<accession>A0A1I3QLL0</accession>
<reference evidence="2" key="1">
    <citation type="submission" date="2016-10" db="EMBL/GenBank/DDBJ databases">
        <authorList>
            <person name="Varghese N."/>
            <person name="Submissions S."/>
        </authorList>
    </citation>
    <scope>NUCLEOTIDE SEQUENCE [LARGE SCALE GENOMIC DNA]</scope>
    <source>
        <strain evidence="2">DSM 21857</strain>
    </source>
</reference>
<dbReference type="EMBL" id="FORF01000015">
    <property type="protein sequence ID" value="SFJ34399.1"/>
    <property type="molecule type" value="Genomic_DNA"/>
</dbReference>
<name>A0A1I3QLL0_9HYPH</name>
<dbReference type="AlphaFoldDB" id="A0A1I3QLL0"/>
<evidence type="ECO:0000313" key="1">
    <source>
        <dbReference type="EMBL" id="SFJ34399.1"/>
    </source>
</evidence>
<sequence>MSSPQAHRIMGKLTERAELTIAARFLLEHGIEQDEIGMHLCRRYHIDIDELNDVIEDLTAVPRKEN</sequence>
<evidence type="ECO:0000313" key="2">
    <source>
        <dbReference type="Proteomes" id="UP000242763"/>
    </source>
</evidence>
<dbReference type="RefSeq" id="WP_091523307.1">
    <property type="nucleotide sequence ID" value="NZ_FORF01000015.1"/>
</dbReference>
<organism evidence="1 2">
    <name type="scientific">Aquamicrobium aerolatum DSM 21857</name>
    <dbReference type="NCBI Taxonomy" id="1121003"/>
    <lineage>
        <taxon>Bacteria</taxon>
        <taxon>Pseudomonadati</taxon>
        <taxon>Pseudomonadota</taxon>
        <taxon>Alphaproteobacteria</taxon>
        <taxon>Hyphomicrobiales</taxon>
        <taxon>Phyllobacteriaceae</taxon>
        <taxon>Aerobium</taxon>
    </lineage>
</organism>
<proteinExistence type="predicted"/>
<dbReference type="OrthoDB" id="8030628at2"/>
<gene>
    <name evidence="1" type="ORF">SAMN03080618_02712</name>
</gene>